<dbReference type="InParanoid" id="C3ZIG7"/>
<dbReference type="PANTHER" id="PTHR24543:SF331">
    <property type="entry name" value="F5_8 TYPE C DOMAIN-CONTAINING PROTEIN"/>
    <property type="match status" value="1"/>
</dbReference>
<reference evidence="3" key="1">
    <citation type="journal article" date="2008" name="Nature">
        <title>The amphioxus genome and the evolution of the chordate karyotype.</title>
        <authorList>
            <consortium name="US DOE Joint Genome Institute (JGI-PGF)"/>
            <person name="Putnam N.H."/>
            <person name="Butts T."/>
            <person name="Ferrier D.E.K."/>
            <person name="Furlong R.F."/>
            <person name="Hellsten U."/>
            <person name="Kawashima T."/>
            <person name="Robinson-Rechavi M."/>
            <person name="Shoguchi E."/>
            <person name="Terry A."/>
            <person name="Yu J.-K."/>
            <person name="Benito-Gutierrez E.L."/>
            <person name="Dubchak I."/>
            <person name="Garcia-Fernandez J."/>
            <person name="Gibson-Brown J.J."/>
            <person name="Grigoriev I.V."/>
            <person name="Horton A.C."/>
            <person name="de Jong P.J."/>
            <person name="Jurka J."/>
            <person name="Kapitonov V.V."/>
            <person name="Kohara Y."/>
            <person name="Kuroki Y."/>
            <person name="Lindquist E."/>
            <person name="Lucas S."/>
            <person name="Osoegawa K."/>
            <person name="Pennacchio L.A."/>
            <person name="Salamov A.A."/>
            <person name="Satou Y."/>
            <person name="Sauka-Spengler T."/>
            <person name="Schmutz J."/>
            <person name="Shin-I T."/>
            <person name="Toyoda A."/>
            <person name="Bronner-Fraser M."/>
            <person name="Fujiyama A."/>
            <person name="Holland L.Z."/>
            <person name="Holland P.W.H."/>
            <person name="Satoh N."/>
            <person name="Rokhsar D.S."/>
        </authorList>
    </citation>
    <scope>NUCLEOTIDE SEQUENCE [LARGE SCALE GENOMIC DNA]</scope>
    <source>
        <strain evidence="3">S238N-H82</strain>
        <tissue evidence="3">Testes</tissue>
    </source>
</reference>
<sequence>PVCYGLRPIGMETGDIPQDSITASSTWRPETAPYYARYSSSHYTFDSHAWCASFNDRIQWIQVDLGKPMTVAGVIVQGQQGFPHWVSSFKLLYSLDQKDWMYYQDETGNDKVFSGNFDSTTGVRHDLKRQPQARYVRINPHTWHYHVCLRFEVMTCVGE</sequence>
<dbReference type="PROSITE" id="PS01285">
    <property type="entry name" value="FA58C_1"/>
    <property type="match status" value="1"/>
</dbReference>
<dbReference type="PROSITE" id="PS50022">
    <property type="entry name" value="FA58C_3"/>
    <property type="match status" value="1"/>
</dbReference>
<dbReference type="SUPFAM" id="SSF49785">
    <property type="entry name" value="Galactose-binding domain-like"/>
    <property type="match status" value="1"/>
</dbReference>
<dbReference type="eggNOG" id="ENOG502QVB7">
    <property type="taxonomic scope" value="Eukaryota"/>
</dbReference>
<evidence type="ECO:0000313" key="3">
    <source>
        <dbReference type="EMBL" id="EEN47692.1"/>
    </source>
</evidence>
<dbReference type="InterPro" id="IPR008979">
    <property type="entry name" value="Galactose-bd-like_sf"/>
</dbReference>
<gene>
    <name evidence="3" type="ORF">BRAFLDRAFT_223472</name>
</gene>
<feature type="non-terminal residue" evidence="3">
    <location>
        <position position="159"/>
    </location>
</feature>
<dbReference type="AlphaFoldDB" id="C3ZIG7"/>
<dbReference type="EMBL" id="GG666627">
    <property type="protein sequence ID" value="EEN47692.1"/>
    <property type="molecule type" value="Genomic_DNA"/>
</dbReference>
<dbReference type="FunFam" id="2.60.120.260:FF:000002">
    <property type="entry name" value="Coagulation factor VIII"/>
    <property type="match status" value="1"/>
</dbReference>
<protein>
    <recommendedName>
        <fullName evidence="2">F5/8 type C domain-containing protein</fullName>
    </recommendedName>
</protein>
<organism>
    <name type="scientific">Branchiostoma floridae</name>
    <name type="common">Florida lancelet</name>
    <name type="synonym">Amphioxus</name>
    <dbReference type="NCBI Taxonomy" id="7739"/>
    <lineage>
        <taxon>Eukaryota</taxon>
        <taxon>Metazoa</taxon>
        <taxon>Chordata</taxon>
        <taxon>Cephalochordata</taxon>
        <taxon>Leptocardii</taxon>
        <taxon>Amphioxiformes</taxon>
        <taxon>Branchiostomatidae</taxon>
        <taxon>Branchiostoma</taxon>
    </lineage>
</organism>
<evidence type="ECO:0000256" key="1">
    <source>
        <dbReference type="ARBA" id="ARBA00023157"/>
    </source>
</evidence>
<dbReference type="InterPro" id="IPR000421">
    <property type="entry name" value="FA58C"/>
</dbReference>
<keyword evidence="1" id="KW-1015">Disulfide bond</keyword>
<feature type="non-terminal residue" evidence="3">
    <location>
        <position position="1"/>
    </location>
</feature>
<feature type="domain" description="F5/8 type C" evidence="2">
    <location>
        <begin position="3"/>
        <end position="156"/>
    </location>
</feature>
<dbReference type="Pfam" id="PF00754">
    <property type="entry name" value="F5_F8_type_C"/>
    <property type="match status" value="1"/>
</dbReference>
<name>C3ZIG7_BRAFL</name>
<proteinExistence type="predicted"/>
<dbReference type="Gene3D" id="2.60.120.260">
    <property type="entry name" value="Galactose-binding domain-like"/>
    <property type="match status" value="1"/>
</dbReference>
<accession>C3ZIG7</accession>
<evidence type="ECO:0000259" key="2">
    <source>
        <dbReference type="PROSITE" id="PS50022"/>
    </source>
</evidence>
<dbReference type="PANTHER" id="PTHR24543">
    <property type="entry name" value="MULTICOPPER OXIDASE-RELATED"/>
    <property type="match status" value="1"/>
</dbReference>
<dbReference type="CDD" id="cd00057">
    <property type="entry name" value="FA58C"/>
    <property type="match status" value="1"/>
</dbReference>
<dbReference type="SMART" id="SM00231">
    <property type="entry name" value="FA58C"/>
    <property type="match status" value="1"/>
</dbReference>